<accession>A0ABU1YP55</accession>
<dbReference type="Proteomes" id="UP001180453">
    <property type="component" value="Unassembled WGS sequence"/>
</dbReference>
<dbReference type="RefSeq" id="WP_310266715.1">
    <property type="nucleotide sequence ID" value="NZ_JAVDXU010000002.1"/>
</dbReference>
<sequence>MRLTGLAALHRSMREQGMGRVKFRYRLNHLTFECLFFIDTQPFELVMGCLGHNFAIFKQVLPGFEINPFLGDLYGPLRDALFQDAGTNIRLDPSTFFAEFNRHIPDRAAPDQRPTPRDIGQYYPGLEQADRLYFCGWLDNTKQGNQVTSANLDKTHRLMGRQAHDFSKQRNQSTRWTNDPKKAVALAIPD</sequence>
<dbReference type="InterPro" id="IPR046100">
    <property type="entry name" value="DUF6037"/>
</dbReference>
<proteinExistence type="predicted"/>
<protein>
    <submittedName>
        <fullName evidence="1">Uncharacterized protein</fullName>
    </submittedName>
</protein>
<organism evidence="1 2">
    <name type="scientific">Roseateles saccharophilus</name>
    <name type="common">Pseudomonas saccharophila</name>
    <dbReference type="NCBI Taxonomy" id="304"/>
    <lineage>
        <taxon>Bacteria</taxon>
        <taxon>Pseudomonadati</taxon>
        <taxon>Pseudomonadota</taxon>
        <taxon>Betaproteobacteria</taxon>
        <taxon>Burkholderiales</taxon>
        <taxon>Sphaerotilaceae</taxon>
        <taxon>Roseateles</taxon>
    </lineage>
</organism>
<dbReference type="Pfam" id="PF19503">
    <property type="entry name" value="DUF6037"/>
    <property type="match status" value="1"/>
</dbReference>
<evidence type="ECO:0000313" key="1">
    <source>
        <dbReference type="EMBL" id="MDR7270629.1"/>
    </source>
</evidence>
<keyword evidence="2" id="KW-1185">Reference proteome</keyword>
<dbReference type="EMBL" id="JAVDXU010000002">
    <property type="protein sequence ID" value="MDR7270629.1"/>
    <property type="molecule type" value="Genomic_DNA"/>
</dbReference>
<gene>
    <name evidence="1" type="ORF">J2X20_003287</name>
</gene>
<evidence type="ECO:0000313" key="2">
    <source>
        <dbReference type="Proteomes" id="UP001180453"/>
    </source>
</evidence>
<reference evidence="1 2" key="1">
    <citation type="submission" date="2023-07" db="EMBL/GenBank/DDBJ databases">
        <title>Sorghum-associated microbial communities from plants grown in Nebraska, USA.</title>
        <authorList>
            <person name="Schachtman D."/>
        </authorList>
    </citation>
    <scope>NUCLEOTIDE SEQUENCE [LARGE SCALE GENOMIC DNA]</scope>
    <source>
        <strain evidence="1 2">BE314</strain>
    </source>
</reference>
<comment type="caution">
    <text evidence="1">The sequence shown here is derived from an EMBL/GenBank/DDBJ whole genome shotgun (WGS) entry which is preliminary data.</text>
</comment>
<name>A0ABU1YP55_ROSSA</name>